<evidence type="ECO:0000259" key="7">
    <source>
        <dbReference type="PROSITE" id="PS51900"/>
    </source>
</evidence>
<dbReference type="InterPro" id="IPR044068">
    <property type="entry name" value="CB"/>
</dbReference>
<protein>
    <submittedName>
        <fullName evidence="8">Site-specific integrase</fullName>
    </submittedName>
</protein>
<dbReference type="PROSITE" id="PS51900">
    <property type="entry name" value="CB"/>
    <property type="match status" value="1"/>
</dbReference>
<dbReference type="InterPro" id="IPR010998">
    <property type="entry name" value="Integrase_recombinase_N"/>
</dbReference>
<dbReference type="RefSeq" id="WP_179269629.1">
    <property type="nucleotide sequence ID" value="NZ_CP058579.1"/>
</dbReference>
<dbReference type="InterPro" id="IPR013762">
    <property type="entry name" value="Integrase-like_cat_sf"/>
</dbReference>
<evidence type="ECO:0000259" key="6">
    <source>
        <dbReference type="PROSITE" id="PS51898"/>
    </source>
</evidence>
<reference evidence="8 9" key="1">
    <citation type="submission" date="2020-06" db="EMBL/GenBank/DDBJ databases">
        <title>NJ-3-1, isolated from saline soil.</title>
        <authorList>
            <person name="Cui H.L."/>
            <person name="Shi X."/>
        </authorList>
    </citation>
    <scope>NUCLEOTIDE SEQUENCE [LARGE SCALE GENOMIC DNA]</scope>
    <source>
        <strain evidence="8 9">NJ-3-1</strain>
    </source>
</reference>
<dbReference type="Proteomes" id="UP000509626">
    <property type="component" value="Chromosome"/>
</dbReference>
<feature type="domain" description="Tyr recombinase" evidence="6">
    <location>
        <begin position="132"/>
        <end position="347"/>
    </location>
</feature>
<evidence type="ECO:0000256" key="1">
    <source>
        <dbReference type="ARBA" id="ARBA00022908"/>
    </source>
</evidence>
<evidence type="ECO:0000256" key="2">
    <source>
        <dbReference type="ARBA" id="ARBA00023125"/>
    </source>
</evidence>
<keyword evidence="1" id="KW-0229">DNA integration</keyword>
<keyword evidence="3" id="KW-0233">DNA recombination</keyword>
<sequence length="363" mass="41516">MSETQSYEIRIGATTDGGSRVPDLTPREAFERWLGRLRGSKADSTVSAYHYQLKLFIEWCEDESITPINDLTGWDIETYETHRRETGIELISLNKELGTLKQFLEYCARIELVDENLPEKVDPPDVPKEEQVDNTRLHTDDARALLAHYETDDFGSRAHALLSLAWFVGARLGGLRSLDLKHYDSDDEYLQFVHRPDEDTPLKNGLDGERAVGLPRHVCDVVDAYIANHRHDTFDEYGRKPLFTSSVGRGSENSVRVWMYMATFPCHHSPCPHGKESDTCEFIDHTQASKCPSSRSPHQVRTGSITWQLNRGVPIEVVAKRVNTSVRTLEKHYDQPTKREELEERRRQFVDRLDFGGSGGEQE</sequence>
<dbReference type="PANTHER" id="PTHR30349">
    <property type="entry name" value="PHAGE INTEGRASE-RELATED"/>
    <property type="match status" value="1"/>
</dbReference>
<dbReference type="GO" id="GO:0006310">
    <property type="term" value="P:DNA recombination"/>
    <property type="evidence" value="ECO:0007669"/>
    <property type="project" value="UniProtKB-KW"/>
</dbReference>
<feature type="domain" description="Core-binding (CB)" evidence="7">
    <location>
        <begin position="24"/>
        <end position="108"/>
    </location>
</feature>
<keyword evidence="2 4" id="KW-0238">DNA-binding</keyword>
<dbReference type="InterPro" id="IPR004107">
    <property type="entry name" value="Integrase_SAM-like_N"/>
</dbReference>
<evidence type="ECO:0000256" key="5">
    <source>
        <dbReference type="SAM" id="MobiDB-lite"/>
    </source>
</evidence>
<dbReference type="OrthoDB" id="198497at2157"/>
<proteinExistence type="predicted"/>
<dbReference type="EMBL" id="CP058579">
    <property type="protein sequence ID" value="QLG63044.1"/>
    <property type="molecule type" value="Genomic_DNA"/>
</dbReference>
<name>A0A7D5QIH8_9EURY</name>
<dbReference type="KEGG" id="halu:HUG12_15410"/>
<dbReference type="InterPro" id="IPR002104">
    <property type="entry name" value="Integrase_catalytic"/>
</dbReference>
<evidence type="ECO:0000256" key="4">
    <source>
        <dbReference type="PROSITE-ProRule" id="PRU01248"/>
    </source>
</evidence>
<dbReference type="SUPFAM" id="SSF56349">
    <property type="entry name" value="DNA breaking-rejoining enzymes"/>
    <property type="match status" value="1"/>
</dbReference>
<keyword evidence="9" id="KW-1185">Reference proteome</keyword>
<evidence type="ECO:0000256" key="3">
    <source>
        <dbReference type="ARBA" id="ARBA00023172"/>
    </source>
</evidence>
<dbReference type="Pfam" id="PF02899">
    <property type="entry name" value="Phage_int_SAM_1"/>
    <property type="match status" value="1"/>
</dbReference>
<feature type="region of interest" description="Disordered" evidence="5">
    <location>
        <begin position="1"/>
        <end position="22"/>
    </location>
</feature>
<dbReference type="PANTHER" id="PTHR30349:SF41">
    <property type="entry name" value="INTEGRASE_RECOMBINASE PROTEIN MJ0367-RELATED"/>
    <property type="match status" value="1"/>
</dbReference>
<evidence type="ECO:0000313" key="9">
    <source>
        <dbReference type="Proteomes" id="UP000509626"/>
    </source>
</evidence>
<dbReference type="GO" id="GO:0003677">
    <property type="term" value="F:DNA binding"/>
    <property type="evidence" value="ECO:0007669"/>
    <property type="project" value="UniProtKB-UniRule"/>
</dbReference>
<dbReference type="Gene3D" id="1.10.443.10">
    <property type="entry name" value="Intergrase catalytic core"/>
    <property type="match status" value="1"/>
</dbReference>
<gene>
    <name evidence="8" type="ORF">HUG12_15410</name>
</gene>
<dbReference type="Gene3D" id="1.10.150.130">
    <property type="match status" value="1"/>
</dbReference>
<dbReference type="GeneID" id="56038875"/>
<accession>A0A7D5QIH8</accession>
<dbReference type="InterPro" id="IPR011010">
    <property type="entry name" value="DNA_brk_join_enz"/>
</dbReference>
<dbReference type="GO" id="GO:0015074">
    <property type="term" value="P:DNA integration"/>
    <property type="evidence" value="ECO:0007669"/>
    <property type="project" value="UniProtKB-KW"/>
</dbReference>
<evidence type="ECO:0000313" key="8">
    <source>
        <dbReference type="EMBL" id="QLG63044.1"/>
    </source>
</evidence>
<organism evidence="8 9">
    <name type="scientific">Halorarum salinum</name>
    <dbReference type="NCBI Taxonomy" id="2743089"/>
    <lineage>
        <taxon>Archaea</taxon>
        <taxon>Methanobacteriati</taxon>
        <taxon>Methanobacteriota</taxon>
        <taxon>Stenosarchaea group</taxon>
        <taxon>Halobacteria</taxon>
        <taxon>Halobacteriales</taxon>
        <taxon>Haloferacaceae</taxon>
        <taxon>Halorarum</taxon>
    </lineage>
</organism>
<dbReference type="AlphaFoldDB" id="A0A7D5QIH8"/>
<dbReference type="PROSITE" id="PS51898">
    <property type="entry name" value="TYR_RECOMBINASE"/>
    <property type="match status" value="1"/>
</dbReference>
<dbReference type="InterPro" id="IPR050090">
    <property type="entry name" value="Tyrosine_recombinase_XerCD"/>
</dbReference>